<protein>
    <submittedName>
        <fullName evidence="2">Uncharacterized protein</fullName>
    </submittedName>
</protein>
<sequence length="100" mass="11302">MRELGQFAEDYPGALDALFASEDFRVVMKSMLKYCFSLQDQREADKETKIKWTNSAFIEQFIVTNGLGNVIRVWEAEIIGGNKSVSDSIYKAIKNGQGKD</sequence>
<evidence type="ECO:0000313" key="4">
    <source>
        <dbReference type="Proteomes" id="UP000596035"/>
    </source>
</evidence>
<dbReference type="Proteomes" id="UP000596035">
    <property type="component" value="Chromosome"/>
</dbReference>
<gene>
    <name evidence="1" type="ORF">ADH66_01240</name>
    <name evidence="2" type="ORF">I5Q82_11245</name>
</gene>
<dbReference type="EMBL" id="CP065321">
    <property type="protein sequence ID" value="QQR28689.1"/>
    <property type="molecule type" value="Genomic_DNA"/>
</dbReference>
<dbReference type="AlphaFoldDB" id="A0A1Z2XLT8"/>
<dbReference type="EMBL" id="CP021422">
    <property type="protein sequence ID" value="ASB39398.1"/>
    <property type="molecule type" value="Genomic_DNA"/>
</dbReference>
<evidence type="ECO:0000313" key="2">
    <source>
        <dbReference type="EMBL" id="QQR28689.1"/>
    </source>
</evidence>
<organism evidence="2 4">
    <name type="scientific">Acutalibacter muris</name>
    <dbReference type="NCBI Taxonomy" id="1796620"/>
    <lineage>
        <taxon>Bacteria</taxon>
        <taxon>Bacillati</taxon>
        <taxon>Bacillota</taxon>
        <taxon>Clostridia</taxon>
        <taxon>Eubacteriales</taxon>
        <taxon>Acutalibacteraceae</taxon>
        <taxon>Acutalibacter</taxon>
    </lineage>
</organism>
<reference evidence="3" key="2">
    <citation type="submission" date="2017-05" db="EMBL/GenBank/DDBJ databases">
        <title>Improved OligoMM genomes.</title>
        <authorList>
            <person name="Garzetti D."/>
        </authorList>
    </citation>
    <scope>NUCLEOTIDE SEQUENCE [LARGE SCALE GENOMIC DNA]</scope>
    <source>
        <strain evidence="3">KB18</strain>
    </source>
</reference>
<name>A0A1Z2XLT8_9FIRM</name>
<reference evidence="2 4" key="3">
    <citation type="submission" date="2020-11" db="EMBL/GenBank/DDBJ databases">
        <title>Closed and high quality bacterial genomes of the OMM12 community.</title>
        <authorList>
            <person name="Marbouty M."/>
            <person name="Lamy-Besnier Q."/>
            <person name="Debarbieux L."/>
            <person name="Koszul R."/>
        </authorList>
    </citation>
    <scope>NUCLEOTIDE SEQUENCE [LARGE SCALE GENOMIC DNA]</scope>
    <source>
        <strain evidence="2 4">KB18</strain>
    </source>
</reference>
<dbReference type="Proteomes" id="UP000196710">
    <property type="component" value="Chromosome"/>
</dbReference>
<dbReference type="KEGG" id="amur:ADH66_01240"/>
<reference evidence="1" key="1">
    <citation type="journal article" date="2017" name="Genome Announc.">
        <title>High-Quality Whole-Genome Sequences of the Oligo-Mouse-Microbiota Bacterial Community.</title>
        <authorList>
            <person name="Garzetti D."/>
            <person name="Brugiroux S."/>
            <person name="Bunk B."/>
            <person name="Pukall R."/>
            <person name="McCoy K.D."/>
            <person name="Macpherson A.J."/>
            <person name="Stecher B."/>
        </authorList>
    </citation>
    <scope>NUCLEOTIDE SEQUENCE</scope>
    <source>
        <strain evidence="1">KB18</strain>
    </source>
</reference>
<evidence type="ECO:0000313" key="3">
    <source>
        <dbReference type="Proteomes" id="UP000196710"/>
    </source>
</evidence>
<evidence type="ECO:0000313" key="1">
    <source>
        <dbReference type="EMBL" id="ASB39398.1"/>
    </source>
</evidence>
<proteinExistence type="predicted"/>
<keyword evidence="3" id="KW-1185">Reference proteome</keyword>
<dbReference type="RefSeq" id="WP_066536723.1">
    <property type="nucleotide sequence ID" value="NZ_CP021422.1"/>
</dbReference>
<accession>A0A1Z2XLT8</accession>